<dbReference type="InterPro" id="IPR042099">
    <property type="entry name" value="ANL_N_sf"/>
</dbReference>
<dbReference type="GO" id="GO:0008757">
    <property type="term" value="F:S-adenosylmethionine-dependent methyltransferase activity"/>
    <property type="evidence" value="ECO:0007669"/>
    <property type="project" value="InterPro"/>
</dbReference>
<dbReference type="PANTHER" id="PTHR43845">
    <property type="entry name" value="BLR5969 PROTEIN"/>
    <property type="match status" value="1"/>
</dbReference>
<feature type="domain" description="Methyltransferase type 11" evidence="2">
    <location>
        <begin position="48"/>
        <end position="133"/>
    </location>
</feature>
<dbReference type="InterPro" id="IPR029063">
    <property type="entry name" value="SAM-dependent_MTases_sf"/>
</dbReference>
<dbReference type="SUPFAM" id="SSF56801">
    <property type="entry name" value="Acetyl-CoA synthetase-like"/>
    <property type="match status" value="1"/>
</dbReference>
<proteinExistence type="predicted"/>
<dbReference type="Pfam" id="PF08241">
    <property type="entry name" value="Methyltransf_11"/>
    <property type="match status" value="1"/>
</dbReference>
<evidence type="ECO:0008006" key="5">
    <source>
        <dbReference type="Google" id="ProtNLM"/>
    </source>
</evidence>
<dbReference type="CDD" id="cd02440">
    <property type="entry name" value="AdoMet_MTases"/>
    <property type="match status" value="1"/>
</dbReference>
<reference evidence="3 4" key="1">
    <citation type="submission" date="2018-03" db="EMBL/GenBank/DDBJ databases">
        <title>Lachnoclostridium SNUG30386 gen.nov., sp.nov., isolated from human faeces.</title>
        <authorList>
            <person name="Seo B."/>
            <person name="Jeon K."/>
            <person name="Ko G."/>
        </authorList>
    </citation>
    <scope>NUCLEOTIDE SEQUENCE [LARGE SCALE GENOMIC DNA]</scope>
    <source>
        <strain evidence="3 4">SNUG30386</strain>
    </source>
</reference>
<dbReference type="InterPro" id="IPR000873">
    <property type="entry name" value="AMP-dep_synth/lig_dom"/>
</dbReference>
<organism evidence="3 4">
    <name type="scientific">Clostridium fessum</name>
    <dbReference type="NCBI Taxonomy" id="2126740"/>
    <lineage>
        <taxon>Bacteria</taxon>
        <taxon>Bacillati</taxon>
        <taxon>Bacillota</taxon>
        <taxon>Clostridia</taxon>
        <taxon>Eubacteriales</taxon>
        <taxon>Clostridiaceae</taxon>
        <taxon>Clostridium</taxon>
    </lineage>
</organism>
<dbReference type="NCBIfam" id="NF045666">
    <property type="entry name" value="DVU1553_fam_AMP"/>
    <property type="match status" value="1"/>
</dbReference>
<protein>
    <recommendedName>
        <fullName evidence="5">Methyltransferase domain-containing protein</fullName>
    </recommendedName>
</protein>
<dbReference type="Proteomes" id="UP000241048">
    <property type="component" value="Unassembled WGS sequence"/>
</dbReference>
<keyword evidence="4" id="KW-1185">Reference proteome</keyword>
<evidence type="ECO:0000259" key="2">
    <source>
        <dbReference type="Pfam" id="PF08241"/>
    </source>
</evidence>
<dbReference type="Pfam" id="PF00501">
    <property type="entry name" value="AMP-binding"/>
    <property type="match status" value="1"/>
</dbReference>
<dbReference type="InterPro" id="IPR013216">
    <property type="entry name" value="Methyltransf_11"/>
</dbReference>
<dbReference type="PANTHER" id="PTHR43845:SF1">
    <property type="entry name" value="BLR5969 PROTEIN"/>
    <property type="match status" value="1"/>
</dbReference>
<dbReference type="Gene3D" id="3.40.50.12780">
    <property type="entry name" value="N-terminal domain of ligase-like"/>
    <property type="match status" value="1"/>
</dbReference>
<comment type="caution">
    <text evidence="3">The sequence shown here is derived from an EMBL/GenBank/DDBJ whole genome shotgun (WGS) entry which is preliminary data.</text>
</comment>
<dbReference type="EMBL" id="PYLO01000002">
    <property type="protein sequence ID" value="PST37875.1"/>
    <property type="molecule type" value="Genomic_DNA"/>
</dbReference>
<name>A0A2T3FRH3_9CLOT</name>
<accession>A0A2T3FRH3</accession>
<dbReference type="Gene3D" id="3.40.50.150">
    <property type="entry name" value="Vaccinia Virus protein VP39"/>
    <property type="match status" value="1"/>
</dbReference>
<dbReference type="RefSeq" id="WP_107000904.1">
    <property type="nucleotide sequence ID" value="NZ_JAQDZI010000002.1"/>
</dbReference>
<feature type="domain" description="AMP-dependent synthetase/ligase" evidence="1">
    <location>
        <begin position="303"/>
        <end position="488"/>
    </location>
</feature>
<evidence type="ECO:0000259" key="1">
    <source>
        <dbReference type="Pfam" id="PF00501"/>
    </source>
</evidence>
<sequence length="629" mass="68966">MDTNECSLCRPGGFALTRQMFQFAGIEIPEAGAADTESIDPAVPFRVIDIGCGAGGTMRWLSEHCPGWQISGLDKNPDVHEPGWIETGCAEKLPYPDQTADIILMECSCSKAAEPAAALREAYRVLKPEGWLLMSDMYARKKELFLDGMLGRLESAKTICDRMADAGFALVNMQDVSGTLAEWIGQQIFDGNLESVCAALGAERKILKEAGCGYFIAAAQPSGLWRTLSYVKEKSPFYQKKFTSVWGQLGEMAGSDVRLAPDSFSWADFRTLPLTTPEELKAEPETFLCVPAKEIARIITLKTSGSTGAPKRLFFTEDDLMQTADFFETGMQYMVKPGDRVTVYMEGPGFFSIGGLLKEGLGRIRVETKVHGLIHDMEAAARDGEGADCLIGVPSQMYALAAHAPGLGPKTVLLSADYVPVSVQRFLERTWNCRVFTHWGMTETGYGGGVQCGARGGYHMRDRDLLIEILDPETGQPVPEGQYGELVLTTLRRRGMPLVRYRTGDLGRMIAEPCACGCLKPRLDKVEGRLDDSVRLSGGKVLSMHLLDELLFALDEVEDFQASYNAAQKHLTVAVMKKAGYADTVGSRVKNVKAALTEYFGNCLTVSVIEKEISPYIGSGKRRLIIEEK</sequence>
<evidence type="ECO:0000313" key="3">
    <source>
        <dbReference type="EMBL" id="PST37875.1"/>
    </source>
</evidence>
<evidence type="ECO:0000313" key="4">
    <source>
        <dbReference type="Proteomes" id="UP000241048"/>
    </source>
</evidence>
<dbReference type="SUPFAM" id="SSF53335">
    <property type="entry name" value="S-adenosyl-L-methionine-dependent methyltransferases"/>
    <property type="match status" value="1"/>
</dbReference>
<dbReference type="AlphaFoldDB" id="A0A2T3FRH3"/>
<gene>
    <name evidence="3" type="ORF">C7U56_08435</name>
</gene>